<reference evidence="6" key="1">
    <citation type="journal article" date="2019" name="Int. J. Syst. Evol. Microbiol.">
        <title>The Global Catalogue of Microorganisms (GCM) 10K type strain sequencing project: providing services to taxonomists for standard genome sequencing and annotation.</title>
        <authorList>
            <consortium name="The Broad Institute Genomics Platform"/>
            <consortium name="The Broad Institute Genome Sequencing Center for Infectious Disease"/>
            <person name="Wu L."/>
            <person name="Ma J."/>
        </authorList>
    </citation>
    <scope>NUCLEOTIDE SEQUENCE [LARGE SCALE GENOMIC DNA]</scope>
    <source>
        <strain evidence="6">CGMCC 1.12286</strain>
    </source>
</reference>
<organism evidence="5 6">
    <name type="scientific">Alicyclobacillus fodiniaquatilis</name>
    <dbReference type="NCBI Taxonomy" id="1661150"/>
    <lineage>
        <taxon>Bacteria</taxon>
        <taxon>Bacillati</taxon>
        <taxon>Bacillota</taxon>
        <taxon>Bacilli</taxon>
        <taxon>Bacillales</taxon>
        <taxon>Alicyclobacillaceae</taxon>
        <taxon>Alicyclobacillus</taxon>
    </lineage>
</organism>
<dbReference type="InterPro" id="IPR036396">
    <property type="entry name" value="Cyt_P450_sf"/>
</dbReference>
<dbReference type="EMBL" id="JBHUCX010000020">
    <property type="protein sequence ID" value="MFD1674523.1"/>
    <property type="molecule type" value="Genomic_DNA"/>
</dbReference>
<dbReference type="PANTHER" id="PTHR46696:SF1">
    <property type="entry name" value="CYTOCHROME P450 YJIB-RELATED"/>
    <property type="match status" value="1"/>
</dbReference>
<dbReference type="InterPro" id="IPR001128">
    <property type="entry name" value="Cyt_P450"/>
</dbReference>
<dbReference type="InterPro" id="IPR017972">
    <property type="entry name" value="Cyt_P450_CS"/>
</dbReference>
<evidence type="ECO:0000256" key="3">
    <source>
        <dbReference type="ARBA" id="ARBA00023033"/>
    </source>
</evidence>
<keyword evidence="4" id="KW-0560">Oxidoreductase</keyword>
<name>A0ABW4JFN8_9BACL</name>
<gene>
    <name evidence="5" type="ORF">ACFSB2_07360</name>
</gene>
<keyword evidence="4" id="KW-0479">Metal-binding</keyword>
<evidence type="ECO:0000313" key="6">
    <source>
        <dbReference type="Proteomes" id="UP001597079"/>
    </source>
</evidence>
<sequence>MNSKNNEHGDVDGALANTSNAQHFMAGFVRTALRTREQRLNPFPWYRTCLSQGTVLRDETSQSWDVFGYEEAQFILRNHAHFSSERTARGQGGPGNYAPSILNLDPPRHTQLRRLINLAFTPKAIAAFQPHIEAITASLLDDIVKETGGKAGEIDLVDALAYPLPVIVIAEMLGVPAADREKFKRWSDLLVEGPADLRAETLADLVARRAAGRKELDDYFRDIVDVHRQKDDNTLIGALIAAQIENESLSLEELISFCVLLLAAGNETTTNLIVGAWRCLLEHPETMAMLRENPALVDGVIEETLRYYSPVQATSRIVTQDIEVGGQQFAKGDRVVVWLGAANRDARVFEDPDQFIPTRSPNHHMAFGHGIHFCLGAPLAKLEARAAILAMLSRMEDISAVETVLAPIVSGFVYGVKSFPIEVAWVAH</sequence>
<evidence type="ECO:0000256" key="4">
    <source>
        <dbReference type="RuleBase" id="RU000461"/>
    </source>
</evidence>
<dbReference type="RefSeq" id="WP_377942389.1">
    <property type="nucleotide sequence ID" value="NZ_JBHUCX010000020.1"/>
</dbReference>
<dbReference type="PRINTS" id="PR00359">
    <property type="entry name" value="BP450"/>
</dbReference>
<keyword evidence="4" id="KW-0408">Iron</keyword>
<proteinExistence type="inferred from homology"/>
<evidence type="ECO:0000256" key="1">
    <source>
        <dbReference type="ARBA" id="ARBA00010617"/>
    </source>
</evidence>
<keyword evidence="6" id="KW-1185">Reference proteome</keyword>
<evidence type="ECO:0000313" key="5">
    <source>
        <dbReference type="EMBL" id="MFD1674523.1"/>
    </source>
</evidence>
<protein>
    <submittedName>
        <fullName evidence="5">Cytochrome P450</fullName>
    </submittedName>
</protein>
<dbReference type="Proteomes" id="UP001597079">
    <property type="component" value="Unassembled WGS sequence"/>
</dbReference>
<keyword evidence="3 4" id="KW-0503">Monooxygenase</keyword>
<comment type="similarity">
    <text evidence="1 4">Belongs to the cytochrome P450 family.</text>
</comment>
<accession>A0ABW4JFN8</accession>
<dbReference type="CDD" id="cd11032">
    <property type="entry name" value="P450_EryK-like"/>
    <property type="match status" value="1"/>
</dbReference>
<dbReference type="PROSITE" id="PS00086">
    <property type="entry name" value="CYTOCHROME_P450"/>
    <property type="match status" value="1"/>
</dbReference>
<dbReference type="PRINTS" id="PR00385">
    <property type="entry name" value="P450"/>
</dbReference>
<keyword evidence="2 4" id="KW-0349">Heme</keyword>
<dbReference type="PANTHER" id="PTHR46696">
    <property type="entry name" value="P450, PUTATIVE (EUROFUNG)-RELATED"/>
    <property type="match status" value="1"/>
</dbReference>
<evidence type="ECO:0000256" key="2">
    <source>
        <dbReference type="ARBA" id="ARBA00022617"/>
    </source>
</evidence>
<dbReference type="Gene3D" id="1.10.630.10">
    <property type="entry name" value="Cytochrome P450"/>
    <property type="match status" value="1"/>
</dbReference>
<dbReference type="InterPro" id="IPR002397">
    <property type="entry name" value="Cyt_P450_B"/>
</dbReference>
<comment type="caution">
    <text evidence="5">The sequence shown here is derived from an EMBL/GenBank/DDBJ whole genome shotgun (WGS) entry which is preliminary data.</text>
</comment>
<dbReference type="Pfam" id="PF00067">
    <property type="entry name" value="p450"/>
    <property type="match status" value="1"/>
</dbReference>
<dbReference type="SUPFAM" id="SSF48264">
    <property type="entry name" value="Cytochrome P450"/>
    <property type="match status" value="1"/>
</dbReference>